<feature type="region of interest" description="Disordered" evidence="1">
    <location>
        <begin position="1"/>
        <end position="55"/>
    </location>
</feature>
<feature type="compositionally biased region" description="Gly residues" evidence="1">
    <location>
        <begin position="8"/>
        <end position="17"/>
    </location>
</feature>
<reference evidence="2" key="2">
    <citation type="submission" date="2022-10" db="EMBL/GenBank/DDBJ databases">
        <authorList>
            <consortium name="ENA_rothamsted_submissions"/>
            <consortium name="culmorum"/>
            <person name="King R."/>
        </authorList>
    </citation>
    <scope>NUCLEOTIDE SEQUENCE</scope>
</reference>
<organism evidence="2 3">
    <name type="scientific">Diatraea saccharalis</name>
    <name type="common">sugarcane borer</name>
    <dbReference type="NCBI Taxonomy" id="40085"/>
    <lineage>
        <taxon>Eukaryota</taxon>
        <taxon>Metazoa</taxon>
        <taxon>Ecdysozoa</taxon>
        <taxon>Arthropoda</taxon>
        <taxon>Hexapoda</taxon>
        <taxon>Insecta</taxon>
        <taxon>Pterygota</taxon>
        <taxon>Neoptera</taxon>
        <taxon>Endopterygota</taxon>
        <taxon>Lepidoptera</taxon>
        <taxon>Glossata</taxon>
        <taxon>Ditrysia</taxon>
        <taxon>Pyraloidea</taxon>
        <taxon>Crambidae</taxon>
        <taxon>Crambinae</taxon>
        <taxon>Diatraea</taxon>
    </lineage>
</organism>
<dbReference type="Proteomes" id="UP001153714">
    <property type="component" value="Chromosome 21"/>
</dbReference>
<keyword evidence="3" id="KW-1185">Reference proteome</keyword>
<dbReference type="OrthoDB" id="10058156at2759"/>
<evidence type="ECO:0000313" key="3">
    <source>
        <dbReference type="Proteomes" id="UP001153714"/>
    </source>
</evidence>
<gene>
    <name evidence="2" type="ORF">DIATSA_LOCUS7910</name>
</gene>
<accession>A0A9N9WF10</accession>
<evidence type="ECO:0000256" key="1">
    <source>
        <dbReference type="SAM" id="MobiDB-lite"/>
    </source>
</evidence>
<dbReference type="EMBL" id="OU893352">
    <property type="protein sequence ID" value="CAG9790241.1"/>
    <property type="molecule type" value="Genomic_DNA"/>
</dbReference>
<name>A0A9N9WF10_9NEOP</name>
<proteinExistence type="predicted"/>
<evidence type="ECO:0008006" key="4">
    <source>
        <dbReference type="Google" id="ProtNLM"/>
    </source>
</evidence>
<evidence type="ECO:0000313" key="2">
    <source>
        <dbReference type="EMBL" id="CAG9790241.1"/>
    </source>
</evidence>
<protein>
    <recommendedName>
        <fullName evidence="4">CCHC-type domain-containing protein</fullName>
    </recommendedName>
</protein>
<feature type="region of interest" description="Disordered" evidence="1">
    <location>
        <begin position="98"/>
        <end position="129"/>
    </location>
</feature>
<reference evidence="2" key="1">
    <citation type="submission" date="2021-12" db="EMBL/GenBank/DDBJ databases">
        <authorList>
            <person name="King R."/>
        </authorList>
    </citation>
    <scope>NUCLEOTIDE SEQUENCE</scope>
</reference>
<dbReference type="AlphaFoldDB" id="A0A9N9WF10"/>
<sequence length="129" mass="13942">MSAPSTSGAGGEAGGGLHSTSARRAPTGGAGHGNRRPARPSGRAPGAQQVTKQRYCRCGKAHRPDRCRYANYNCNECNQRGHLKVMCRVRENIRSARQNYADLKPHRPDCTSYSLPPRAARNPGQPSES</sequence>